<feature type="domain" description="Type II/III secretion system secretin-like" evidence="6">
    <location>
        <begin position="261"/>
        <end position="421"/>
    </location>
</feature>
<dbReference type="Pfam" id="PF03958">
    <property type="entry name" value="Secretin_N"/>
    <property type="match status" value="1"/>
</dbReference>
<dbReference type="PRINTS" id="PR00811">
    <property type="entry name" value="BCTERIALGSPD"/>
</dbReference>
<gene>
    <name evidence="8" type="ORF">FcAc13_02840</name>
</gene>
<evidence type="ECO:0000256" key="5">
    <source>
        <dbReference type="RuleBase" id="RU004004"/>
    </source>
</evidence>
<dbReference type="Gene3D" id="3.30.1370.120">
    <property type="match status" value="1"/>
</dbReference>
<dbReference type="RefSeq" id="WP_187754678.1">
    <property type="nucleotide sequence ID" value="NZ_JABURY010000006.1"/>
</dbReference>
<dbReference type="PANTHER" id="PTHR30604">
    <property type="entry name" value="PROTEIN TRANSPORT PROTEIN HOFQ"/>
    <property type="match status" value="1"/>
</dbReference>
<keyword evidence="2" id="KW-0732">Signal</keyword>
<dbReference type="Proteomes" id="UP000651208">
    <property type="component" value="Unassembled WGS sequence"/>
</dbReference>
<protein>
    <submittedName>
        <fullName evidence="8">Type IV pilus secretin PilQ</fullName>
    </submittedName>
</protein>
<comment type="subcellular location">
    <subcellularLocation>
        <location evidence="5">Cell outer membrane</location>
    </subcellularLocation>
    <subcellularLocation>
        <location evidence="1">Membrane</location>
    </subcellularLocation>
</comment>
<keyword evidence="9" id="KW-1185">Reference proteome</keyword>
<dbReference type="InterPro" id="IPR001775">
    <property type="entry name" value="GspD/PilQ"/>
</dbReference>
<proteinExistence type="inferred from homology"/>
<evidence type="ECO:0000256" key="2">
    <source>
        <dbReference type="ARBA" id="ARBA00022729"/>
    </source>
</evidence>
<dbReference type="InterPro" id="IPR004846">
    <property type="entry name" value="T2SS/T3SS_dom"/>
</dbReference>
<reference evidence="8 9" key="1">
    <citation type="submission" date="2020-06" db="EMBL/GenBank/DDBJ databases">
        <title>Frischella cerana isolated from Apis cerana gut homogenate.</title>
        <authorList>
            <person name="Wolter L.A."/>
            <person name="Suenami S."/>
            <person name="Miyazaki R."/>
        </authorList>
    </citation>
    <scope>NUCLEOTIDE SEQUENCE [LARGE SCALE GENOMIC DNA]</scope>
    <source>
        <strain evidence="8 9">Ac13</strain>
    </source>
</reference>
<evidence type="ECO:0000313" key="8">
    <source>
        <dbReference type="EMBL" id="MBC9130240.1"/>
    </source>
</evidence>
<evidence type="ECO:0000256" key="3">
    <source>
        <dbReference type="ARBA" id="ARBA00023136"/>
    </source>
</evidence>
<comment type="similarity">
    <text evidence="4">Belongs to the bacterial secretin family.</text>
</comment>
<sequence>MNYYRYLNQLIKSGILLILLLITRQGYPAESHQPDRISINFYQAHTSIILQSLAEQQQLNLVFNDSIDPIQTIKLNNVKWIKALDVVTQSAKLQYQIDDNLLLVNPLPDPKIIAEQKLQQQKDEELKLPLSYLSVAVNHAEPKTISTMVSEQNLLSERGKIFIDDRTHNLIIYDIEPNLPKIATLIKQLDRPIPQIHIAAHIITMSTESADELGIKWGYTKNSSQFIQQLDINMGVSNAPATIGFNLAKRSSNLLNLELSALEAENQLEIIASPNLLTSHQHTAYIKQGTEIPYEVSGENNGTTTIEFKQAVLGLEVTPRVLTEHQLELTLSITQNTIGRSIKRSDGGEALAINTQEIHTQVLVNNNETLILGGIFQQSHNQNQQAVPGISHVPVIGELFKYRGKQWQKRELIIFITPQLVY</sequence>
<keyword evidence="5" id="KW-0813">Transport</keyword>
<dbReference type="Gene3D" id="3.30.1370.130">
    <property type="match status" value="1"/>
</dbReference>
<evidence type="ECO:0000259" key="6">
    <source>
        <dbReference type="Pfam" id="PF00263"/>
    </source>
</evidence>
<evidence type="ECO:0000256" key="4">
    <source>
        <dbReference type="RuleBase" id="RU004003"/>
    </source>
</evidence>
<dbReference type="InterPro" id="IPR051808">
    <property type="entry name" value="Type_IV_pilus_biogenesis"/>
</dbReference>
<dbReference type="Pfam" id="PF00263">
    <property type="entry name" value="Secretin"/>
    <property type="match status" value="1"/>
</dbReference>
<evidence type="ECO:0000256" key="1">
    <source>
        <dbReference type="ARBA" id="ARBA00004370"/>
    </source>
</evidence>
<evidence type="ECO:0000313" key="9">
    <source>
        <dbReference type="Proteomes" id="UP000651208"/>
    </source>
</evidence>
<dbReference type="InterPro" id="IPR005644">
    <property type="entry name" value="NolW-like"/>
</dbReference>
<organism evidence="8 9">
    <name type="scientific">Frischella japonica</name>
    <dbReference type="NCBI Taxonomy" id="2741544"/>
    <lineage>
        <taxon>Bacteria</taxon>
        <taxon>Pseudomonadati</taxon>
        <taxon>Pseudomonadota</taxon>
        <taxon>Gammaproteobacteria</taxon>
        <taxon>Orbales</taxon>
        <taxon>Orbaceae</taxon>
        <taxon>Frischella</taxon>
    </lineage>
</organism>
<comment type="caution">
    <text evidence="8">The sequence shown here is derived from an EMBL/GenBank/DDBJ whole genome shotgun (WGS) entry which is preliminary data.</text>
</comment>
<dbReference type="PANTHER" id="PTHR30604:SF1">
    <property type="entry name" value="DNA UTILIZATION PROTEIN HOFQ"/>
    <property type="match status" value="1"/>
</dbReference>
<name>A0ABR7QVL9_9GAMM</name>
<dbReference type="InterPro" id="IPR038591">
    <property type="entry name" value="NolW-like_sf"/>
</dbReference>
<accession>A0ABR7QVL9</accession>
<dbReference type="EMBL" id="JABURY010000006">
    <property type="protein sequence ID" value="MBC9130240.1"/>
    <property type="molecule type" value="Genomic_DNA"/>
</dbReference>
<keyword evidence="3" id="KW-0472">Membrane</keyword>
<evidence type="ECO:0000259" key="7">
    <source>
        <dbReference type="Pfam" id="PF03958"/>
    </source>
</evidence>
<feature type="domain" description="NolW-like" evidence="7">
    <location>
        <begin position="135"/>
        <end position="195"/>
    </location>
</feature>